<keyword evidence="4 7" id="KW-0812">Transmembrane</keyword>
<feature type="transmembrane region" description="Helical" evidence="7">
    <location>
        <begin position="280"/>
        <end position="297"/>
    </location>
</feature>
<dbReference type="InterPro" id="IPR042196">
    <property type="entry name" value="FHIPEP_4"/>
</dbReference>
<dbReference type="GO" id="GO:0044780">
    <property type="term" value="P:bacterial-type flagellum assembly"/>
    <property type="evidence" value="ECO:0007669"/>
    <property type="project" value="InterPro"/>
</dbReference>
<feature type="transmembrane region" description="Helical" evidence="7">
    <location>
        <begin position="43"/>
        <end position="61"/>
    </location>
</feature>
<dbReference type="EMBL" id="MZGV01000010">
    <property type="protein sequence ID" value="OPJ63264.1"/>
    <property type="molecule type" value="Genomic_DNA"/>
</dbReference>
<evidence type="ECO:0000256" key="5">
    <source>
        <dbReference type="ARBA" id="ARBA00022989"/>
    </source>
</evidence>
<accession>A0A1V4IU09</accession>
<dbReference type="PANTHER" id="PTHR30161:SF1">
    <property type="entry name" value="FLAGELLAR BIOSYNTHESIS PROTEIN FLHA-RELATED"/>
    <property type="match status" value="1"/>
</dbReference>
<evidence type="ECO:0000256" key="2">
    <source>
        <dbReference type="ARBA" id="ARBA00008835"/>
    </source>
</evidence>
<comment type="subcellular location">
    <subcellularLocation>
        <location evidence="1 7">Cell membrane</location>
        <topology evidence="1 7">Multi-pass membrane protein</topology>
    </subcellularLocation>
</comment>
<keyword evidence="8" id="KW-0969">Cilium</keyword>
<sequence>MAVNSKARIKVNFKEQFDTIVAFAVVGIILMMIIPLPTALLDVLLAINISISITILLLTLFTTEVLQLSVFPTLLLITTLFRLSLNLSSTRLILGQGDAGHIIQAFGTFVVKGNYAVGIILFIIIIIVQFVVITNGAGRVSEVSARFTLDAMPGKQMSIDADLNAGMIDEATARKRRENLQREADFYGAMDGASKFVRGDAVAGMIITVINIAGGIIIGVLMMDLTAAEAAAKYVKLTIGDGLVSQIPALLISVASGILVTRSGSEDNFGNVLVKQLTSFPKVLAIASIILLIMGLIPGMPFPAFFGLAAAFAAGAYFLHKDQKEQEQRMMESEQEEIMEVEKKEPENVMNLISVEPMEVEIGYGLIPLADETSGGDMFQRIASVRRQCAIEMGIVVQPIRIRDNLQLKTNEYVVKIRGTVVASSDLMPNMLLCMDPTNENLDMPGIKTKEPTFGLAAVWINKDQREEAEIKGYTVVDPTTVMVTHLTETIKAHSYELLGRQEVKLIIDGVKEKYNAVVEELIPDLMTIGEVQKVLQNLLKEKVPIKDMVTILESLADNSRATKDIELLTEYVRFALARTICNPLVDENRTIIVATLDPKLEELISNNLQKSIQGTFPALDPQITGKVLASIKDITQSVYFNENVPVFLVSPKIRPAFRRLIEMVYPNVVVLSLNEIPNDVEIKTEGVVSI</sequence>
<dbReference type="InterPro" id="IPR001712">
    <property type="entry name" value="T3SS_FHIPEP"/>
</dbReference>
<dbReference type="GO" id="GO:0005886">
    <property type="term" value="C:plasma membrane"/>
    <property type="evidence" value="ECO:0007669"/>
    <property type="project" value="UniProtKB-SubCell"/>
</dbReference>
<keyword evidence="7" id="KW-1006">Bacterial flagellum protein export</keyword>
<dbReference type="STRING" id="1450648.CLORY_13470"/>
<keyword evidence="5 7" id="KW-1133">Transmembrane helix</keyword>
<dbReference type="InterPro" id="IPR006301">
    <property type="entry name" value="FlhA"/>
</dbReference>
<protein>
    <recommendedName>
        <fullName evidence="7">Flagellar biosynthesis protein FlhA</fullName>
    </recommendedName>
</protein>
<keyword evidence="7" id="KW-0813">Transport</keyword>
<dbReference type="RefSeq" id="WP_139375980.1">
    <property type="nucleotide sequence ID" value="NZ_MZGV01000010.1"/>
</dbReference>
<comment type="caution">
    <text evidence="8">The sequence shown here is derived from an EMBL/GenBank/DDBJ whole genome shotgun (WGS) entry which is preliminary data.</text>
</comment>
<dbReference type="AlphaFoldDB" id="A0A1V4IU09"/>
<dbReference type="PIRSF" id="PIRSF005419">
    <property type="entry name" value="FlhA"/>
    <property type="match status" value="1"/>
</dbReference>
<keyword evidence="9" id="KW-1185">Reference proteome</keyword>
<keyword evidence="8" id="KW-0282">Flagellum</keyword>
<comment type="similarity">
    <text evidence="2 7">Belongs to the FHIPEP (flagella/HR/invasion proteins export pore) family.</text>
</comment>
<dbReference type="GO" id="GO:0009306">
    <property type="term" value="P:protein secretion"/>
    <property type="evidence" value="ECO:0007669"/>
    <property type="project" value="InterPro"/>
</dbReference>
<feature type="transmembrane region" description="Helical" evidence="7">
    <location>
        <begin position="243"/>
        <end position="260"/>
    </location>
</feature>
<feature type="transmembrane region" description="Helical" evidence="7">
    <location>
        <begin position="20"/>
        <end position="37"/>
    </location>
</feature>
<dbReference type="Gene3D" id="1.10.8.540">
    <property type="entry name" value="FHIPEP family, domain 3"/>
    <property type="match status" value="1"/>
</dbReference>
<reference evidence="8 9" key="1">
    <citation type="submission" date="2017-03" db="EMBL/GenBank/DDBJ databases">
        <title>Genome sequence of Clostridium oryzae DSM 28571.</title>
        <authorList>
            <person name="Poehlein A."/>
            <person name="Daniel R."/>
        </authorList>
    </citation>
    <scope>NUCLEOTIDE SEQUENCE [LARGE SCALE GENOMIC DNA]</scope>
    <source>
        <strain evidence="8 9">DSM 28571</strain>
    </source>
</reference>
<keyword evidence="7" id="KW-1005">Bacterial flagellum biogenesis</keyword>
<dbReference type="Gene3D" id="3.40.50.12790">
    <property type="entry name" value="FHIPEP family, domain 4"/>
    <property type="match status" value="1"/>
</dbReference>
<dbReference type="Proteomes" id="UP000190080">
    <property type="component" value="Unassembled WGS sequence"/>
</dbReference>
<dbReference type="InterPro" id="IPR042194">
    <property type="entry name" value="FHIPEP_1"/>
</dbReference>
<comment type="function">
    <text evidence="7">Required for formation of the rod structure of the flagellar apparatus. Together with FliI and FliH, may constitute the export apparatus of flagellin.</text>
</comment>
<keyword evidence="8" id="KW-0966">Cell projection</keyword>
<evidence type="ECO:0000256" key="1">
    <source>
        <dbReference type="ARBA" id="ARBA00004651"/>
    </source>
</evidence>
<evidence type="ECO:0000256" key="6">
    <source>
        <dbReference type="ARBA" id="ARBA00023136"/>
    </source>
</evidence>
<feature type="transmembrane region" description="Helical" evidence="7">
    <location>
        <begin position="115"/>
        <end position="137"/>
    </location>
</feature>
<dbReference type="OrthoDB" id="9759185at2"/>
<dbReference type="PRINTS" id="PR00949">
    <property type="entry name" value="TYPE3IMAPROT"/>
</dbReference>
<dbReference type="PANTHER" id="PTHR30161">
    <property type="entry name" value="FLAGELLAR EXPORT PROTEIN, MEMBRANE FLHA SUBUNIT-RELATED"/>
    <property type="match status" value="1"/>
</dbReference>
<evidence type="ECO:0000256" key="4">
    <source>
        <dbReference type="ARBA" id="ARBA00022692"/>
    </source>
</evidence>
<organism evidence="8 9">
    <name type="scientific">Clostridium oryzae</name>
    <dbReference type="NCBI Taxonomy" id="1450648"/>
    <lineage>
        <taxon>Bacteria</taxon>
        <taxon>Bacillati</taxon>
        <taxon>Bacillota</taxon>
        <taxon>Clostridia</taxon>
        <taxon>Eubacteriales</taxon>
        <taxon>Clostridiaceae</taxon>
        <taxon>Clostridium</taxon>
    </lineage>
</organism>
<dbReference type="InterPro" id="IPR025505">
    <property type="entry name" value="FHIPEP_CS"/>
</dbReference>
<keyword evidence="6 7" id="KW-0472">Membrane</keyword>
<dbReference type="InterPro" id="IPR042193">
    <property type="entry name" value="FHIPEP_3"/>
</dbReference>
<evidence type="ECO:0000313" key="8">
    <source>
        <dbReference type="EMBL" id="OPJ63264.1"/>
    </source>
</evidence>
<keyword evidence="3 7" id="KW-1003">Cell membrane</keyword>
<dbReference type="Gene3D" id="3.40.30.60">
    <property type="entry name" value="FHIPEP family, domain 1"/>
    <property type="match status" value="1"/>
</dbReference>
<keyword evidence="7" id="KW-0653">Protein transport</keyword>
<name>A0A1V4IU09_9CLOT</name>
<feature type="transmembrane region" description="Helical" evidence="7">
    <location>
        <begin position="68"/>
        <end position="85"/>
    </location>
</feature>
<feature type="transmembrane region" description="Helical" evidence="7">
    <location>
        <begin position="201"/>
        <end position="223"/>
    </location>
</feature>
<gene>
    <name evidence="7 8" type="primary">flhA</name>
    <name evidence="8" type="ORF">CLORY_13470</name>
</gene>
<evidence type="ECO:0000256" key="7">
    <source>
        <dbReference type="RuleBase" id="RU364093"/>
    </source>
</evidence>
<dbReference type="NCBIfam" id="TIGR01398">
    <property type="entry name" value="FlhA"/>
    <property type="match status" value="1"/>
</dbReference>
<dbReference type="PROSITE" id="PS00994">
    <property type="entry name" value="FHIPEP"/>
    <property type="match status" value="1"/>
</dbReference>
<evidence type="ECO:0000313" key="9">
    <source>
        <dbReference type="Proteomes" id="UP000190080"/>
    </source>
</evidence>
<dbReference type="Pfam" id="PF00771">
    <property type="entry name" value="FHIPEP"/>
    <property type="match status" value="1"/>
</dbReference>
<evidence type="ECO:0000256" key="3">
    <source>
        <dbReference type="ARBA" id="ARBA00022475"/>
    </source>
</evidence>
<proteinExistence type="inferred from homology"/>